<gene>
    <name evidence="6" type="ORF">ASPCADRAFT_176647</name>
</gene>
<evidence type="ECO:0000256" key="3">
    <source>
        <dbReference type="ARBA" id="ARBA00022729"/>
    </source>
</evidence>
<dbReference type="InterPro" id="IPR011050">
    <property type="entry name" value="Pectin_lyase_fold/virulence"/>
</dbReference>
<dbReference type="GO" id="GO:0005576">
    <property type="term" value="C:extracellular region"/>
    <property type="evidence" value="ECO:0007669"/>
    <property type="project" value="UniProtKB-SubCell"/>
</dbReference>
<dbReference type="CDD" id="cd23668">
    <property type="entry name" value="GH55_beta13glucanase-like"/>
    <property type="match status" value="1"/>
</dbReference>
<evidence type="ECO:0000256" key="1">
    <source>
        <dbReference type="ARBA" id="ARBA00004613"/>
    </source>
</evidence>
<dbReference type="PANTHER" id="PTHR33928">
    <property type="entry name" value="POLYGALACTURONASE QRT3"/>
    <property type="match status" value="1"/>
</dbReference>
<dbReference type="Pfam" id="PF12708">
    <property type="entry name" value="Pect-lyase_RHGA_epim"/>
    <property type="match status" value="2"/>
</dbReference>
<evidence type="ECO:0000313" key="6">
    <source>
        <dbReference type="EMBL" id="OOF91492.1"/>
    </source>
</evidence>
<evidence type="ECO:0000313" key="7">
    <source>
        <dbReference type="Proteomes" id="UP000188318"/>
    </source>
</evidence>
<dbReference type="InterPro" id="IPR012334">
    <property type="entry name" value="Pectin_lyas_fold"/>
</dbReference>
<keyword evidence="3" id="KW-0732">Signal</keyword>
<dbReference type="SUPFAM" id="SSF51126">
    <property type="entry name" value="Pectin lyase-like"/>
    <property type="match status" value="2"/>
</dbReference>
<dbReference type="OrthoDB" id="1046782at2759"/>
<dbReference type="EMBL" id="KV907510">
    <property type="protein sequence ID" value="OOF91492.1"/>
    <property type="molecule type" value="Genomic_DNA"/>
</dbReference>
<accession>A0A1R3RAJ2</accession>
<keyword evidence="7" id="KW-1185">Reference proteome</keyword>
<dbReference type="STRING" id="602072.A0A1R3RAJ2"/>
<dbReference type="PANTHER" id="PTHR33928:SF2">
    <property type="entry name" value="PECTATE LYASE SUPERFAMILY PROTEIN DOMAIN-CONTAINING PROTEIN-RELATED"/>
    <property type="match status" value="1"/>
</dbReference>
<feature type="domain" description="Rhamnogalacturonase A/B/Epimerase-like pectate lyase" evidence="5">
    <location>
        <begin position="109"/>
        <end position="331"/>
    </location>
</feature>
<evidence type="ECO:0000256" key="4">
    <source>
        <dbReference type="SAM" id="MobiDB-lite"/>
    </source>
</evidence>
<evidence type="ECO:0000256" key="2">
    <source>
        <dbReference type="ARBA" id="ARBA00022525"/>
    </source>
</evidence>
<dbReference type="AlphaFoldDB" id="A0A1R3RAJ2"/>
<organism evidence="6 7">
    <name type="scientific">Aspergillus carbonarius (strain ITEM 5010)</name>
    <dbReference type="NCBI Taxonomy" id="602072"/>
    <lineage>
        <taxon>Eukaryota</taxon>
        <taxon>Fungi</taxon>
        <taxon>Dikarya</taxon>
        <taxon>Ascomycota</taxon>
        <taxon>Pezizomycotina</taxon>
        <taxon>Eurotiomycetes</taxon>
        <taxon>Eurotiomycetidae</taxon>
        <taxon>Eurotiales</taxon>
        <taxon>Aspergillaceae</taxon>
        <taxon>Aspergillus</taxon>
        <taxon>Aspergillus subgen. Circumdati</taxon>
    </lineage>
</organism>
<comment type="subcellular location">
    <subcellularLocation>
        <location evidence="1">Secreted</location>
    </subcellularLocation>
</comment>
<reference evidence="7" key="1">
    <citation type="journal article" date="2017" name="Genome Biol.">
        <title>Comparative genomics reveals high biological diversity and specific adaptations in the industrially and medically important fungal genus Aspergillus.</title>
        <authorList>
            <person name="de Vries R.P."/>
            <person name="Riley R."/>
            <person name="Wiebenga A."/>
            <person name="Aguilar-Osorio G."/>
            <person name="Amillis S."/>
            <person name="Uchima C.A."/>
            <person name="Anderluh G."/>
            <person name="Asadollahi M."/>
            <person name="Askin M."/>
            <person name="Barry K."/>
            <person name="Battaglia E."/>
            <person name="Bayram O."/>
            <person name="Benocci T."/>
            <person name="Braus-Stromeyer S.A."/>
            <person name="Caldana C."/>
            <person name="Canovas D."/>
            <person name="Cerqueira G.C."/>
            <person name="Chen F."/>
            <person name="Chen W."/>
            <person name="Choi C."/>
            <person name="Clum A."/>
            <person name="Dos Santos R.A."/>
            <person name="Damasio A.R."/>
            <person name="Diallinas G."/>
            <person name="Emri T."/>
            <person name="Fekete E."/>
            <person name="Flipphi M."/>
            <person name="Freyberg S."/>
            <person name="Gallo A."/>
            <person name="Gournas C."/>
            <person name="Habgood R."/>
            <person name="Hainaut M."/>
            <person name="Harispe M.L."/>
            <person name="Henrissat B."/>
            <person name="Hilden K.S."/>
            <person name="Hope R."/>
            <person name="Hossain A."/>
            <person name="Karabika E."/>
            <person name="Karaffa L."/>
            <person name="Karanyi Z."/>
            <person name="Krasevec N."/>
            <person name="Kuo A."/>
            <person name="Kusch H."/>
            <person name="LaButti K."/>
            <person name="Lagendijk E.L."/>
            <person name="Lapidus A."/>
            <person name="Levasseur A."/>
            <person name="Lindquist E."/>
            <person name="Lipzen A."/>
            <person name="Logrieco A.F."/>
            <person name="MacCabe A."/>
            <person name="Maekelae M.R."/>
            <person name="Malavazi I."/>
            <person name="Melin P."/>
            <person name="Meyer V."/>
            <person name="Mielnichuk N."/>
            <person name="Miskei M."/>
            <person name="Molnar A.P."/>
            <person name="Mule G."/>
            <person name="Ngan C.Y."/>
            <person name="Orejas M."/>
            <person name="Orosz E."/>
            <person name="Ouedraogo J.P."/>
            <person name="Overkamp K.M."/>
            <person name="Park H.-S."/>
            <person name="Perrone G."/>
            <person name="Piumi F."/>
            <person name="Punt P.J."/>
            <person name="Ram A.F."/>
            <person name="Ramon A."/>
            <person name="Rauscher S."/>
            <person name="Record E."/>
            <person name="Riano-Pachon D.M."/>
            <person name="Robert V."/>
            <person name="Roehrig J."/>
            <person name="Ruller R."/>
            <person name="Salamov A."/>
            <person name="Salih N.S."/>
            <person name="Samson R.A."/>
            <person name="Sandor E."/>
            <person name="Sanguinetti M."/>
            <person name="Schuetze T."/>
            <person name="Sepcic K."/>
            <person name="Shelest E."/>
            <person name="Sherlock G."/>
            <person name="Sophianopoulou V."/>
            <person name="Squina F.M."/>
            <person name="Sun H."/>
            <person name="Susca A."/>
            <person name="Todd R.B."/>
            <person name="Tsang A."/>
            <person name="Unkles S.E."/>
            <person name="van de Wiele N."/>
            <person name="van Rossen-Uffink D."/>
            <person name="Oliveira J.V."/>
            <person name="Vesth T.C."/>
            <person name="Visser J."/>
            <person name="Yu J.-H."/>
            <person name="Zhou M."/>
            <person name="Andersen M.R."/>
            <person name="Archer D.B."/>
            <person name="Baker S.E."/>
            <person name="Benoit I."/>
            <person name="Brakhage A.A."/>
            <person name="Braus G.H."/>
            <person name="Fischer R."/>
            <person name="Frisvad J.C."/>
            <person name="Goldman G.H."/>
            <person name="Houbraken J."/>
            <person name="Oakley B."/>
            <person name="Pocsi I."/>
            <person name="Scazzocchio C."/>
            <person name="Seiboth B."/>
            <person name="vanKuyk P.A."/>
            <person name="Wortman J."/>
            <person name="Dyer P.S."/>
            <person name="Grigoriev I.V."/>
        </authorList>
    </citation>
    <scope>NUCLEOTIDE SEQUENCE [LARGE SCALE GENOMIC DNA]</scope>
    <source>
        <strain evidence="7">ITEM 5010</strain>
    </source>
</reference>
<protein>
    <submittedName>
        <fullName evidence="6">Glycoside hydrolase family 55 protein</fullName>
    </submittedName>
</protein>
<name>A0A1R3RAJ2_ASPC5</name>
<dbReference type="Gene3D" id="2.160.20.10">
    <property type="entry name" value="Single-stranded right-handed beta-helix, Pectin lyase-like"/>
    <property type="match status" value="2"/>
</dbReference>
<sequence length="842" mass="91268">MGKSIEGFRYCIPRQVAEAARIVAEASPLPLPSDYGVDIAQISNRYRGSSSPDTNAPPQKHQASSGLRPSSASAIGPQTTVEAQSTEFWMTAIEQRGSSPFAPAGYKVWRSVKDYGAQGDGVTDDTAAINKAVSYGGRCGQGCGSSTIYPAFVYFPPGTYLVSSPIIQYYNTEFYGNPFDYPTILAASSFVGLGVITSDVYVNDKEEWYVNTNNFLRSIRNFKMDVTRTDPNAYVCAIHWQVAQATSLENIIFYMMQDGKTTQQGIYMENGSGGFLTNLTFVGGNFGAYLGNQQFTTSSLTFLNCKSAVQVHWDWAWTMQDLVIHNCTDGIVIVGGVGGSGSTGQGVGSLILLDTVIASTKTGIVTSLLAHNVTSFLIQNSAFMSVGTAVLDRSKGQTLMEGGSLVKVESWGFGRVSTSISSTFYNGATVPAMNRSSALTTNNGQVVHNFFQHRRPAYTDIPASQIIDVKAQGAVGDGRTDDTGVLNNILQQAAKSSSVVFFPFGVYLIKDTLHIPVGSRIIGQAWSQIMATGSKFQDESHSRVAVRVGNPGDGGVLEIQGMLFTVSGPTVGAVLMEWNVHQLTQGSAGLWDSHFRVGGAIGSDLQLKDCPKGTSRINAQCRAASLLLHLTAQSSTYLENVWAWTADHDLDANVKQDQIDVYAARGILIESRGPTWLYGTTSEHNVFYQYQISGAKDVYMAMIQTESPYFQPAPKAPAPFRTGLFANDPTFSDCSSDSSTCAMAWAVRIVDSTSIYIMGAGLYSWFSNYVQDCLKTENCQQRAIEIVWSTDSWIYNLVTKGTVEMISPARETPTYAANNVNGFMSSILGWIRMGNRSTGKRL</sequence>
<feature type="region of interest" description="Disordered" evidence="4">
    <location>
        <begin position="46"/>
        <end position="78"/>
    </location>
</feature>
<dbReference type="VEuPathDB" id="FungiDB:ASPCADRAFT_176647"/>
<evidence type="ECO:0000259" key="5">
    <source>
        <dbReference type="Pfam" id="PF12708"/>
    </source>
</evidence>
<dbReference type="FunFam" id="2.160.20.10:FF:000049">
    <property type="entry name" value="Putative exo-beta-1,3-glucanase"/>
    <property type="match status" value="1"/>
</dbReference>
<dbReference type="GO" id="GO:0004650">
    <property type="term" value="F:polygalacturonase activity"/>
    <property type="evidence" value="ECO:0007669"/>
    <property type="project" value="InterPro"/>
</dbReference>
<dbReference type="InterPro" id="IPR039279">
    <property type="entry name" value="QRT3-like"/>
</dbReference>
<proteinExistence type="predicted"/>
<dbReference type="OMA" id="AKCNGST"/>
<keyword evidence="6" id="KW-0378">Hydrolase</keyword>
<feature type="domain" description="Rhamnogalacturonase A/B/Epimerase-like pectate lyase" evidence="5">
    <location>
        <begin position="467"/>
        <end position="536"/>
    </location>
</feature>
<keyword evidence="2" id="KW-0964">Secreted</keyword>
<dbReference type="InterPro" id="IPR024535">
    <property type="entry name" value="RHGA/B-epi-like_pectate_lyase"/>
</dbReference>
<dbReference type="Proteomes" id="UP000188318">
    <property type="component" value="Unassembled WGS sequence"/>
</dbReference>